<feature type="compositionally biased region" description="Low complexity" evidence="3">
    <location>
        <begin position="28"/>
        <end position="41"/>
    </location>
</feature>
<dbReference type="PROSITE" id="PS51318">
    <property type="entry name" value="TAT"/>
    <property type="match status" value="1"/>
</dbReference>
<evidence type="ECO:0000256" key="4">
    <source>
        <dbReference type="SAM" id="SignalP"/>
    </source>
</evidence>
<dbReference type="Pfam" id="PF13354">
    <property type="entry name" value="Beta-lactamase2"/>
    <property type="match status" value="1"/>
</dbReference>
<dbReference type="AlphaFoldDB" id="A0A4R2R275"/>
<dbReference type="InterPro" id="IPR045155">
    <property type="entry name" value="Beta-lactam_cat"/>
</dbReference>
<organism evidence="6 7">
    <name type="scientific">Tamaricihabitans halophyticus</name>
    <dbReference type="NCBI Taxonomy" id="1262583"/>
    <lineage>
        <taxon>Bacteria</taxon>
        <taxon>Bacillati</taxon>
        <taxon>Actinomycetota</taxon>
        <taxon>Actinomycetes</taxon>
        <taxon>Pseudonocardiales</taxon>
        <taxon>Pseudonocardiaceae</taxon>
        <taxon>Tamaricihabitans</taxon>
    </lineage>
</organism>
<evidence type="ECO:0000313" key="6">
    <source>
        <dbReference type="EMBL" id="TCP56830.1"/>
    </source>
</evidence>
<dbReference type="PROSITE" id="PS51257">
    <property type="entry name" value="PROKAR_LIPOPROTEIN"/>
    <property type="match status" value="1"/>
</dbReference>
<feature type="region of interest" description="Disordered" evidence="3">
    <location>
        <begin position="237"/>
        <end position="258"/>
    </location>
</feature>
<dbReference type="GO" id="GO:0030655">
    <property type="term" value="P:beta-lactam antibiotic catabolic process"/>
    <property type="evidence" value="ECO:0007669"/>
    <property type="project" value="InterPro"/>
</dbReference>
<dbReference type="PRINTS" id="PR00118">
    <property type="entry name" value="BLACTAMASEA"/>
</dbReference>
<feature type="chain" id="PRO_5039443906" description="Beta-lactamase" evidence="4">
    <location>
        <begin position="28"/>
        <end position="307"/>
    </location>
</feature>
<dbReference type="SUPFAM" id="SSF56601">
    <property type="entry name" value="beta-lactamase/transpeptidase-like"/>
    <property type="match status" value="1"/>
</dbReference>
<comment type="caution">
    <text evidence="6">The sequence shown here is derived from an EMBL/GenBank/DDBJ whole genome shotgun (WGS) entry which is preliminary data.</text>
</comment>
<dbReference type="NCBIfam" id="NF033103">
    <property type="entry name" value="bla_class_A"/>
    <property type="match status" value="1"/>
</dbReference>
<dbReference type="PANTHER" id="PTHR35333:SF3">
    <property type="entry name" value="BETA-LACTAMASE-TYPE TRANSPEPTIDASE FOLD CONTAINING PROTEIN"/>
    <property type="match status" value="1"/>
</dbReference>
<feature type="domain" description="Beta-lactamase class A catalytic" evidence="5">
    <location>
        <begin position="62"/>
        <end position="279"/>
    </location>
</feature>
<dbReference type="GO" id="GO:0046677">
    <property type="term" value="P:response to antibiotic"/>
    <property type="evidence" value="ECO:0007669"/>
    <property type="project" value="InterPro"/>
</dbReference>
<dbReference type="PANTHER" id="PTHR35333">
    <property type="entry name" value="BETA-LACTAMASE"/>
    <property type="match status" value="1"/>
</dbReference>
<dbReference type="InterPro" id="IPR006311">
    <property type="entry name" value="TAT_signal"/>
</dbReference>
<evidence type="ECO:0000256" key="3">
    <source>
        <dbReference type="SAM" id="MobiDB-lite"/>
    </source>
</evidence>
<keyword evidence="4" id="KW-0732">Signal</keyword>
<evidence type="ECO:0000313" key="7">
    <source>
        <dbReference type="Proteomes" id="UP000294911"/>
    </source>
</evidence>
<name>A0A4R2R275_9PSEU</name>
<dbReference type="InterPro" id="IPR012338">
    <property type="entry name" value="Beta-lactam/transpept-like"/>
</dbReference>
<evidence type="ECO:0000259" key="5">
    <source>
        <dbReference type="Pfam" id="PF13354"/>
    </source>
</evidence>
<feature type="region of interest" description="Disordered" evidence="3">
    <location>
        <begin position="28"/>
        <end position="56"/>
    </location>
</feature>
<dbReference type="RefSeq" id="WP_165912809.1">
    <property type="nucleotide sequence ID" value="NZ_SLXQ01000001.1"/>
</dbReference>
<evidence type="ECO:0000256" key="2">
    <source>
        <dbReference type="ARBA" id="ARBA00030171"/>
    </source>
</evidence>
<dbReference type="EMBL" id="SLXQ01000001">
    <property type="protein sequence ID" value="TCP56830.1"/>
    <property type="molecule type" value="Genomic_DNA"/>
</dbReference>
<reference evidence="6 7" key="1">
    <citation type="submission" date="2019-03" db="EMBL/GenBank/DDBJ databases">
        <title>Genomic Encyclopedia of Type Strains, Phase IV (KMG-IV): sequencing the most valuable type-strain genomes for metagenomic binning, comparative biology and taxonomic classification.</title>
        <authorList>
            <person name="Goeker M."/>
        </authorList>
    </citation>
    <scope>NUCLEOTIDE SEQUENCE [LARGE SCALE GENOMIC DNA]</scope>
    <source>
        <strain evidence="6 7">DSM 45765</strain>
    </source>
</reference>
<feature type="signal peptide" evidence="4">
    <location>
        <begin position="1"/>
        <end position="27"/>
    </location>
</feature>
<gene>
    <name evidence="6" type="ORF">EV191_101777</name>
</gene>
<dbReference type="Proteomes" id="UP000294911">
    <property type="component" value="Unassembled WGS sequence"/>
</dbReference>
<evidence type="ECO:0000256" key="1">
    <source>
        <dbReference type="ARBA" id="ARBA00018879"/>
    </source>
</evidence>
<proteinExistence type="predicted"/>
<dbReference type="InterPro" id="IPR000871">
    <property type="entry name" value="Beta-lactam_class-A"/>
</dbReference>
<sequence>MTYAKPARRAVLLGGLAGLGATLLGCATSESSQPPSASASKPRPKRTPELSTLESENGRRIGVYARHTGTGETVAHRADERFLMCSTAKLLAASAILKQHEQQPDLLDKVIHYDREVLMPYSEITEQHVDKGMTVAELAAASITHSDNAAMNLLLDELGGPSVVTDFVRDLGDEVTRLDRIEPHLNVSAPGDERDTTTPERIGSDLRALALGDALAEQGRARLVRWLRGNTTGDKSIKAGLPRDWQVGDKTGSGNNGEVNDVAVAWPPDGDPLIIAVYTAPDGAERDNGYETVAAAAKIAAEALTSS</sequence>
<dbReference type="Gene3D" id="3.40.710.10">
    <property type="entry name" value="DD-peptidase/beta-lactamase superfamily"/>
    <property type="match status" value="1"/>
</dbReference>
<accession>A0A4R2R275</accession>
<keyword evidence="7" id="KW-1185">Reference proteome</keyword>
<dbReference type="GO" id="GO:0008800">
    <property type="term" value="F:beta-lactamase activity"/>
    <property type="evidence" value="ECO:0007669"/>
    <property type="project" value="InterPro"/>
</dbReference>
<protein>
    <recommendedName>
        <fullName evidence="1">Beta-lactamase</fullName>
    </recommendedName>
    <alternativeName>
        <fullName evidence="2">Penicillinase</fullName>
    </alternativeName>
</protein>